<evidence type="ECO:0000313" key="1">
    <source>
        <dbReference type="EMBL" id="KAH1175823.1"/>
    </source>
</evidence>
<keyword evidence="2" id="KW-1185">Reference proteome</keyword>
<evidence type="ECO:0000313" key="2">
    <source>
        <dbReference type="Proteomes" id="UP000827986"/>
    </source>
</evidence>
<protein>
    <submittedName>
        <fullName evidence="1">Uncharacterized protein</fullName>
    </submittedName>
</protein>
<name>A0A9D3XAI6_9SAUR</name>
<gene>
    <name evidence="1" type="ORF">KIL84_022348</name>
</gene>
<organism evidence="1 2">
    <name type="scientific">Mauremys mutica</name>
    <name type="common">yellowpond turtle</name>
    <dbReference type="NCBI Taxonomy" id="74926"/>
    <lineage>
        <taxon>Eukaryota</taxon>
        <taxon>Metazoa</taxon>
        <taxon>Chordata</taxon>
        <taxon>Craniata</taxon>
        <taxon>Vertebrata</taxon>
        <taxon>Euteleostomi</taxon>
        <taxon>Archelosauria</taxon>
        <taxon>Testudinata</taxon>
        <taxon>Testudines</taxon>
        <taxon>Cryptodira</taxon>
        <taxon>Durocryptodira</taxon>
        <taxon>Testudinoidea</taxon>
        <taxon>Geoemydidae</taxon>
        <taxon>Geoemydinae</taxon>
        <taxon>Mauremys</taxon>
    </lineage>
</organism>
<reference evidence="1" key="1">
    <citation type="submission" date="2021-09" db="EMBL/GenBank/DDBJ databases">
        <title>The genome of Mauremys mutica provides insights into the evolution of semi-aquatic lifestyle.</title>
        <authorList>
            <person name="Gong S."/>
            <person name="Gao Y."/>
        </authorList>
    </citation>
    <scope>NUCLEOTIDE SEQUENCE</scope>
    <source>
        <strain evidence="1">MM-2020</strain>
        <tissue evidence="1">Muscle</tissue>
    </source>
</reference>
<sequence length="106" mass="12317">MHGQKRAIDLRLRKSQMCCCLHESSKLYLMLSFELASCLFCCQSPFIYHIWGEYKDYSALPGTMELILCMLSCLIETQNLKKINNNKHPEHSNNLGENMDLILLVF</sequence>
<dbReference type="Proteomes" id="UP000827986">
    <property type="component" value="Unassembled WGS sequence"/>
</dbReference>
<dbReference type="AlphaFoldDB" id="A0A9D3XAI6"/>
<proteinExistence type="predicted"/>
<dbReference type="EMBL" id="JAHDVG010000476">
    <property type="protein sequence ID" value="KAH1175823.1"/>
    <property type="molecule type" value="Genomic_DNA"/>
</dbReference>
<comment type="caution">
    <text evidence="1">The sequence shown here is derived from an EMBL/GenBank/DDBJ whole genome shotgun (WGS) entry which is preliminary data.</text>
</comment>
<accession>A0A9D3XAI6</accession>